<comment type="caution">
    <text evidence="2">The sequence shown here is derived from an EMBL/GenBank/DDBJ whole genome shotgun (WGS) entry which is preliminary data.</text>
</comment>
<proteinExistence type="predicted"/>
<dbReference type="Gene3D" id="3.40.50.1820">
    <property type="entry name" value="alpha/beta hydrolase"/>
    <property type="match status" value="1"/>
</dbReference>
<evidence type="ECO:0000313" key="2">
    <source>
        <dbReference type="EMBL" id="GHA71674.1"/>
    </source>
</evidence>
<dbReference type="Pfam" id="PF12146">
    <property type="entry name" value="Hydrolase_4"/>
    <property type="match status" value="1"/>
</dbReference>
<keyword evidence="3" id="KW-1185">Reference proteome</keyword>
<dbReference type="Proteomes" id="UP000646426">
    <property type="component" value="Unassembled WGS sequence"/>
</dbReference>
<dbReference type="InterPro" id="IPR029058">
    <property type="entry name" value="AB_hydrolase_fold"/>
</dbReference>
<protein>
    <recommendedName>
        <fullName evidence="1">Serine aminopeptidase S33 domain-containing protein</fullName>
    </recommendedName>
</protein>
<reference evidence="2" key="2">
    <citation type="submission" date="2020-09" db="EMBL/GenBank/DDBJ databases">
        <authorList>
            <person name="Sun Q."/>
            <person name="Kim S."/>
        </authorList>
    </citation>
    <scope>NUCLEOTIDE SEQUENCE</scope>
    <source>
        <strain evidence="2">KCTC 23077</strain>
    </source>
</reference>
<dbReference type="EMBL" id="BMYD01000001">
    <property type="protein sequence ID" value="GHA71674.1"/>
    <property type="molecule type" value="Genomic_DNA"/>
</dbReference>
<accession>A0A918SUM6</accession>
<evidence type="ECO:0000313" key="3">
    <source>
        <dbReference type="Proteomes" id="UP000646426"/>
    </source>
</evidence>
<reference evidence="2" key="1">
    <citation type="journal article" date="2014" name="Int. J. Syst. Evol. Microbiol.">
        <title>Complete genome sequence of Corynebacterium casei LMG S-19264T (=DSM 44701T), isolated from a smear-ripened cheese.</title>
        <authorList>
            <consortium name="US DOE Joint Genome Institute (JGI-PGF)"/>
            <person name="Walter F."/>
            <person name="Albersmeier A."/>
            <person name="Kalinowski J."/>
            <person name="Ruckert C."/>
        </authorList>
    </citation>
    <scope>NUCLEOTIDE SEQUENCE</scope>
    <source>
        <strain evidence="2">KCTC 23077</strain>
    </source>
</reference>
<gene>
    <name evidence="2" type="ORF">GCM10007067_05090</name>
</gene>
<sequence length="240" mass="26495">MNSLRPRFVLLPGLDGTGHYSEVLEQLLKPHGEVLSLSYPRDRPLDYDGLTKRVAPALPRERHMIIAESFGGPLALMLARQRPPGLAGLVLASTFATIRWPFKRALLALARRVSPGHVPAALTSRLVWSGRDSLARRNEVRAVMMRVRPDVVSLRNCEALRVDLRSGPCVDLPALVMRGRQDRLIGARSTATLDDVLTNVERAEFDAPHFLFQAEPDATAACIVDFAMRRVFACEAAKAA</sequence>
<evidence type="ECO:0000259" key="1">
    <source>
        <dbReference type="Pfam" id="PF12146"/>
    </source>
</evidence>
<name>A0A918SUM6_9GAMM</name>
<dbReference type="RefSeq" id="WP_189452998.1">
    <property type="nucleotide sequence ID" value="NZ_BMYD01000001.1"/>
</dbReference>
<dbReference type="InterPro" id="IPR022742">
    <property type="entry name" value="Hydrolase_4"/>
</dbReference>
<dbReference type="SUPFAM" id="SSF53474">
    <property type="entry name" value="alpha/beta-Hydrolases"/>
    <property type="match status" value="1"/>
</dbReference>
<feature type="domain" description="Serine aminopeptidase S33" evidence="1">
    <location>
        <begin position="46"/>
        <end position="193"/>
    </location>
</feature>
<organism evidence="2 3">
    <name type="scientific">Cognatilysobacter bugurensis</name>
    <dbReference type="NCBI Taxonomy" id="543356"/>
    <lineage>
        <taxon>Bacteria</taxon>
        <taxon>Pseudomonadati</taxon>
        <taxon>Pseudomonadota</taxon>
        <taxon>Gammaproteobacteria</taxon>
        <taxon>Lysobacterales</taxon>
        <taxon>Lysobacteraceae</taxon>
        <taxon>Cognatilysobacter</taxon>
    </lineage>
</organism>
<dbReference type="AlphaFoldDB" id="A0A918SUM6"/>